<feature type="region of interest" description="Disordered" evidence="1">
    <location>
        <begin position="95"/>
        <end position="227"/>
    </location>
</feature>
<accession>A0ABZ2J130</accession>
<dbReference type="RefSeq" id="WP_338668635.1">
    <property type="nucleotide sequence ID" value="NZ_CP146609.1"/>
</dbReference>
<keyword evidence="3" id="KW-1185">Reference proteome</keyword>
<feature type="compositionally biased region" description="Low complexity" evidence="1">
    <location>
        <begin position="11"/>
        <end position="23"/>
    </location>
</feature>
<evidence type="ECO:0000313" key="2">
    <source>
        <dbReference type="EMBL" id="WWX22919.1"/>
    </source>
</evidence>
<name>A0ABZ2J130_9BACT</name>
<feature type="region of interest" description="Disordered" evidence="1">
    <location>
        <begin position="385"/>
        <end position="407"/>
    </location>
</feature>
<gene>
    <name evidence="2" type="ORF">V8V93_01680</name>
</gene>
<dbReference type="EMBL" id="CP146609">
    <property type="protein sequence ID" value="WWX22919.1"/>
    <property type="molecule type" value="Genomic_DNA"/>
</dbReference>
<protein>
    <submittedName>
        <fullName evidence="2">Uncharacterized protein</fullName>
    </submittedName>
</protein>
<feature type="compositionally biased region" description="Gly residues" evidence="1">
    <location>
        <begin position="154"/>
        <end position="175"/>
    </location>
</feature>
<organism evidence="2 3">
    <name type="scientific">Pseudodesulfovibrio methanolicus</name>
    <dbReference type="NCBI Taxonomy" id="3126690"/>
    <lineage>
        <taxon>Bacteria</taxon>
        <taxon>Pseudomonadati</taxon>
        <taxon>Thermodesulfobacteriota</taxon>
        <taxon>Desulfovibrionia</taxon>
        <taxon>Desulfovibrionales</taxon>
        <taxon>Desulfovibrionaceae</taxon>
    </lineage>
</organism>
<feature type="compositionally biased region" description="Polar residues" evidence="1">
    <location>
        <begin position="114"/>
        <end position="127"/>
    </location>
</feature>
<proteinExistence type="predicted"/>
<sequence length="565" mass="58280">MSMGVTDFIVAGPPGQTTAGPAGSFQAGPPGQLSIGQPGHVPIDATPARVPIDTSIARIPYSAAAGGGLASAFAGAASAGGGGLTAGMSSSHIGGGGGGGGAVGSATGIGSSGRTGSDNSISQSTSGGFAVSGGANVPISTEAGKPNISPATGGSSGQSGPGNGVSQGTSGGFAVSGGANVPISTEGGRTNAAPATGGNPSGPVGGNPVESPSSPPTRATGSVTITPGLGVQPISPAGNVQIAPQIGFSMPTLTGFVPITPGGTIMAHRMTNPHGMFFGHTQHWPNDVFHHSRHSSPYVHPTVPMAPWVPTADGYAEPLSTPKTDFDQDTGRGAPVDMRSEYSMSIDQTQDIEQNRQVTYNETVDQTLDQSMNQVVERNDRSLTQNEFDNSTHRNLDLSTHPTTQNTEKVTQNFNRDNQFSNVTNVSNEQDNSRSFTYQENHDTTLTTENTDIRNVDASQSPTENHIVERNEQDNSRTTFDETRSVILAFPESWTVVADNSTTLNQNNNFENVDRGSSEINNIDAGQTQFTTSDNPTYVFDNSSRTFLNFAAPERTGGDIVVGNA</sequence>
<evidence type="ECO:0000313" key="3">
    <source>
        <dbReference type="Proteomes" id="UP001385389"/>
    </source>
</evidence>
<reference evidence="2 3" key="1">
    <citation type="submission" date="2024-03" db="EMBL/GenBank/DDBJ databases">
        <title>Phenotype and Genome Characterization of a Sulfate-Reducing Bacterium Pseudodesulfovibrio sp. strain 5S69, isolated from Petroleum Reservoir in Tatarstan (Russia).</title>
        <authorList>
            <person name="Bidzhieva S.K."/>
            <person name="Kadnikov V."/>
            <person name="Tourova T.P."/>
            <person name="Samigullina S.R."/>
            <person name="Sokolova D.S."/>
            <person name="Poltaraus A.B."/>
            <person name="Avtukh A.N."/>
            <person name="Tereshina V.M."/>
            <person name="Mardanov A.V."/>
            <person name="Nazina T.N."/>
        </authorList>
    </citation>
    <scope>NUCLEOTIDE SEQUENCE [LARGE SCALE GENOMIC DNA]</scope>
    <source>
        <strain evidence="2 3">5S69</strain>
    </source>
</reference>
<evidence type="ECO:0000256" key="1">
    <source>
        <dbReference type="SAM" id="MobiDB-lite"/>
    </source>
</evidence>
<feature type="compositionally biased region" description="Polar residues" evidence="1">
    <location>
        <begin position="397"/>
        <end position="407"/>
    </location>
</feature>
<feature type="region of interest" description="Disordered" evidence="1">
    <location>
        <begin position="11"/>
        <end position="37"/>
    </location>
</feature>
<dbReference type="Proteomes" id="UP001385389">
    <property type="component" value="Chromosome"/>
</dbReference>